<protein>
    <submittedName>
        <fullName evidence="1">Uncharacterized protein</fullName>
    </submittedName>
</protein>
<keyword evidence="2" id="KW-1185">Reference proteome</keyword>
<reference evidence="1" key="1">
    <citation type="submission" date="2013-04" db="EMBL/GenBank/DDBJ databases">
        <title>The genome sequencing project of 58 acetic acid bacteria.</title>
        <authorList>
            <person name="Okamoto-Kainuma A."/>
            <person name="Ishikawa M."/>
            <person name="Umino S."/>
            <person name="Koizumi Y."/>
            <person name="Shiwa Y."/>
            <person name="Yoshikawa H."/>
            <person name="Matsutani M."/>
            <person name="Matsushita K."/>
        </authorList>
    </citation>
    <scope>NUCLEOTIDE SEQUENCE</scope>
    <source>
        <strain evidence="1">DSM 12717</strain>
    </source>
</reference>
<evidence type="ECO:0000313" key="2">
    <source>
        <dbReference type="Proteomes" id="UP001060895"/>
    </source>
</evidence>
<name>A0ABQ0P2J2_9PROT</name>
<dbReference type="Proteomes" id="UP001060895">
    <property type="component" value="Unassembled WGS sequence"/>
</dbReference>
<proteinExistence type="predicted"/>
<dbReference type="EMBL" id="BAQP01000013">
    <property type="protein sequence ID" value="GBQ19842.1"/>
    <property type="molecule type" value="Genomic_DNA"/>
</dbReference>
<gene>
    <name evidence="1" type="ORF">AA12717_0369</name>
</gene>
<accession>A0ABQ0P2J2</accession>
<sequence>MPFPTNVRGPSGSGMKERRDALIRTMEIGDSIFVTEAVSSWQASFTVVSKETGWKFIGKMDGEKKKRFWRVA</sequence>
<organism evidence="1 2">
    <name type="scientific">Gluconacetobacter sacchari DSM 12717</name>
    <dbReference type="NCBI Taxonomy" id="1307940"/>
    <lineage>
        <taxon>Bacteria</taxon>
        <taxon>Pseudomonadati</taxon>
        <taxon>Pseudomonadota</taxon>
        <taxon>Alphaproteobacteria</taxon>
        <taxon>Acetobacterales</taxon>
        <taxon>Acetobacteraceae</taxon>
        <taxon>Gluconacetobacter</taxon>
    </lineage>
</organism>
<evidence type="ECO:0000313" key="1">
    <source>
        <dbReference type="EMBL" id="GBQ19842.1"/>
    </source>
</evidence>
<comment type="caution">
    <text evidence="1">The sequence shown here is derived from an EMBL/GenBank/DDBJ whole genome shotgun (WGS) entry which is preliminary data.</text>
</comment>